<proteinExistence type="inferred from homology"/>
<dbReference type="PANTHER" id="PTHR18964">
    <property type="entry name" value="ROK (REPRESSOR, ORF, KINASE) FAMILY"/>
    <property type="match status" value="1"/>
</dbReference>
<reference evidence="2" key="1">
    <citation type="submission" date="2020-10" db="EMBL/GenBank/DDBJ databases">
        <authorList>
            <person name="Gilroy R."/>
        </authorList>
    </citation>
    <scope>NUCLEOTIDE SEQUENCE</scope>
    <source>
        <strain evidence="2">ChiSjej6B24-2974</strain>
    </source>
</reference>
<dbReference type="EMBL" id="DVFZ01000102">
    <property type="protein sequence ID" value="HIQ83546.1"/>
    <property type="molecule type" value="Genomic_DNA"/>
</dbReference>
<protein>
    <submittedName>
        <fullName evidence="2">ROK family protein</fullName>
    </submittedName>
</protein>
<dbReference type="PANTHER" id="PTHR18964:SF149">
    <property type="entry name" value="BIFUNCTIONAL UDP-N-ACETYLGLUCOSAMINE 2-EPIMERASE_N-ACETYLMANNOSAMINE KINASE"/>
    <property type="match status" value="1"/>
</dbReference>
<name>A0A9D0ZNL4_9FIRM</name>
<dbReference type="SUPFAM" id="SSF53067">
    <property type="entry name" value="Actin-like ATPase domain"/>
    <property type="match status" value="1"/>
</dbReference>
<dbReference type="InterPro" id="IPR043129">
    <property type="entry name" value="ATPase_NBD"/>
</dbReference>
<evidence type="ECO:0000313" key="3">
    <source>
        <dbReference type="Proteomes" id="UP000824260"/>
    </source>
</evidence>
<accession>A0A9D0ZNL4</accession>
<dbReference type="Pfam" id="PF00480">
    <property type="entry name" value="ROK"/>
    <property type="match status" value="1"/>
</dbReference>
<dbReference type="Gene3D" id="3.30.420.40">
    <property type="match status" value="2"/>
</dbReference>
<sequence>MRYLGIDIGGTQLRAAVFDAAMQMLMCRKIPNDPALGAEENLRRLLDGLEESGEGIAGVGVGSPGPVDIPAGVILNPPNLTGWDNFAVAAHVSGKLGAPACLNNDANLAGWAEAVLGAGRGLPSVFYITASTGIGGAFVLEGKVLNGAHSAGGEIYNLIVSEDPYCHRGVNPGAANEQCGGHALERIASAAYGRAVTPRELFGMCEAGDARAETIVARCADHMGKLIGNIICVVDPHAFVLGGSLALHNPWYVEKVRAAARRYAIHPNALDIRLAVLGDDAGLYGAGLLARECARSHHFETI</sequence>
<dbReference type="Proteomes" id="UP000824260">
    <property type="component" value="Unassembled WGS sequence"/>
</dbReference>
<dbReference type="AlphaFoldDB" id="A0A9D0ZNL4"/>
<evidence type="ECO:0000256" key="1">
    <source>
        <dbReference type="ARBA" id="ARBA00006479"/>
    </source>
</evidence>
<evidence type="ECO:0000313" key="2">
    <source>
        <dbReference type="EMBL" id="HIQ83546.1"/>
    </source>
</evidence>
<dbReference type="InterPro" id="IPR000600">
    <property type="entry name" value="ROK"/>
</dbReference>
<gene>
    <name evidence="2" type="ORF">IAA52_10655</name>
</gene>
<comment type="caution">
    <text evidence="2">The sequence shown here is derived from an EMBL/GenBank/DDBJ whole genome shotgun (WGS) entry which is preliminary data.</text>
</comment>
<comment type="similarity">
    <text evidence="1">Belongs to the ROK (NagC/XylR) family.</text>
</comment>
<organism evidence="2 3">
    <name type="scientific">Candidatus Pullichristensenella stercorigallinarum</name>
    <dbReference type="NCBI Taxonomy" id="2840909"/>
    <lineage>
        <taxon>Bacteria</taxon>
        <taxon>Bacillati</taxon>
        <taxon>Bacillota</taxon>
        <taxon>Clostridia</taxon>
        <taxon>Candidatus Pullichristensenella</taxon>
    </lineage>
</organism>
<reference evidence="2" key="2">
    <citation type="journal article" date="2021" name="PeerJ">
        <title>Extensive microbial diversity within the chicken gut microbiome revealed by metagenomics and culture.</title>
        <authorList>
            <person name="Gilroy R."/>
            <person name="Ravi A."/>
            <person name="Getino M."/>
            <person name="Pursley I."/>
            <person name="Horton D.L."/>
            <person name="Alikhan N.F."/>
            <person name="Baker D."/>
            <person name="Gharbi K."/>
            <person name="Hall N."/>
            <person name="Watson M."/>
            <person name="Adriaenssens E.M."/>
            <person name="Foster-Nyarko E."/>
            <person name="Jarju S."/>
            <person name="Secka A."/>
            <person name="Antonio M."/>
            <person name="Oren A."/>
            <person name="Chaudhuri R.R."/>
            <person name="La Ragione R."/>
            <person name="Hildebrand F."/>
            <person name="Pallen M.J."/>
        </authorList>
    </citation>
    <scope>NUCLEOTIDE SEQUENCE</scope>
    <source>
        <strain evidence="2">ChiSjej6B24-2974</strain>
    </source>
</reference>